<name>A0AA41XC66_9MICO</name>
<dbReference type="Pfam" id="PF18741">
    <property type="entry name" value="MTES_1575"/>
    <property type="match status" value="1"/>
</dbReference>
<dbReference type="Pfam" id="PF13338">
    <property type="entry name" value="AbiEi_4"/>
    <property type="match status" value="1"/>
</dbReference>
<gene>
    <name evidence="3" type="ORF">N1028_06470</name>
</gene>
<dbReference type="InterPro" id="IPR011335">
    <property type="entry name" value="Restrct_endonuc-II-like"/>
</dbReference>
<sequence length="279" mass="31051">MEHLGPLPAVADTAVLRSLGLSEKLLSREVRTGRLVRVRHGVYARPDAPREQVRAARVGGRLTSYSALRDRGLWCPPGDERLHVAVGAHARALRDPDSGAPLAPRADVVVHWRAQPSRLSRLHEPLPVPLVIRHMPVELDSAFVVAVLDSALRIGVGTTWELSRSFEGAPRLVRALARVDPRAESGVESVARCRLLEARLEVRPQVRIGRYRVDLLVGDRVVVEIDGREFHDDPAAFERDRRRAAELTRLGYRVLHFSYSQVLFDWASCLAAVRAALVL</sequence>
<dbReference type="Gene3D" id="3.40.960.10">
    <property type="entry name" value="VSR Endonuclease"/>
    <property type="match status" value="1"/>
</dbReference>
<organism evidence="3 4">
    <name type="scientific">Herbiconiux oxytropis</name>
    <dbReference type="NCBI Taxonomy" id="2970915"/>
    <lineage>
        <taxon>Bacteria</taxon>
        <taxon>Bacillati</taxon>
        <taxon>Actinomycetota</taxon>
        <taxon>Actinomycetes</taxon>
        <taxon>Micrococcales</taxon>
        <taxon>Microbacteriaceae</taxon>
        <taxon>Herbiconiux</taxon>
    </lineage>
</organism>
<evidence type="ECO:0000259" key="2">
    <source>
        <dbReference type="Pfam" id="PF18741"/>
    </source>
</evidence>
<evidence type="ECO:0000259" key="1">
    <source>
        <dbReference type="Pfam" id="PF13338"/>
    </source>
</evidence>
<dbReference type="InterPro" id="IPR049468">
    <property type="entry name" value="Restrct_endonuc-II-like_dom"/>
</dbReference>
<reference evidence="3" key="1">
    <citation type="submission" date="2022-08" db="EMBL/GenBank/DDBJ databases">
        <authorList>
            <person name="Deng Y."/>
            <person name="Han X.-F."/>
            <person name="Zhang Y.-Q."/>
        </authorList>
    </citation>
    <scope>NUCLEOTIDE SEQUENCE</scope>
    <source>
        <strain evidence="3">CPCC 203407</strain>
    </source>
</reference>
<feature type="domain" description="Restriction endonuclease type II-like" evidence="2">
    <location>
        <begin position="194"/>
        <end position="277"/>
    </location>
</feature>
<dbReference type="SUPFAM" id="SSF52980">
    <property type="entry name" value="Restriction endonuclease-like"/>
    <property type="match status" value="1"/>
</dbReference>
<accession>A0AA41XC66</accession>
<evidence type="ECO:0000313" key="4">
    <source>
        <dbReference type="Proteomes" id="UP001165587"/>
    </source>
</evidence>
<protein>
    <submittedName>
        <fullName evidence="3">DUF559 domain-containing protein</fullName>
    </submittedName>
</protein>
<dbReference type="Proteomes" id="UP001165587">
    <property type="component" value="Unassembled WGS sequence"/>
</dbReference>
<proteinExistence type="predicted"/>
<comment type="caution">
    <text evidence="3">The sequence shown here is derived from an EMBL/GenBank/DDBJ whole genome shotgun (WGS) entry which is preliminary data.</text>
</comment>
<dbReference type="EMBL" id="JANLCK010000003">
    <property type="protein sequence ID" value="MCS5725536.1"/>
    <property type="molecule type" value="Genomic_DNA"/>
</dbReference>
<keyword evidence="4" id="KW-1185">Reference proteome</keyword>
<feature type="domain" description="AbiEi antitoxin N-terminal" evidence="1">
    <location>
        <begin position="16"/>
        <end position="46"/>
    </location>
</feature>
<dbReference type="InterPro" id="IPR025159">
    <property type="entry name" value="AbiEi_N"/>
</dbReference>
<dbReference type="AlphaFoldDB" id="A0AA41XC66"/>
<evidence type="ECO:0000313" key="3">
    <source>
        <dbReference type="EMBL" id="MCS5725536.1"/>
    </source>
</evidence>
<dbReference type="RefSeq" id="WP_259526049.1">
    <property type="nucleotide sequence ID" value="NZ_JANLCK010000003.1"/>
</dbReference>